<organism evidence="1 2">
    <name type="scientific">Bradyrhizobium hipponense</name>
    <dbReference type="NCBI Taxonomy" id="2605638"/>
    <lineage>
        <taxon>Bacteria</taxon>
        <taxon>Pseudomonadati</taxon>
        <taxon>Pseudomonadota</taxon>
        <taxon>Alphaproteobacteria</taxon>
        <taxon>Hyphomicrobiales</taxon>
        <taxon>Nitrobacteraceae</taxon>
        <taxon>Bradyrhizobium</taxon>
    </lineage>
</organism>
<sequence>MTDDEHDVIRRLAKRTRHRSCCQDRVCSKGRQLDAGSREQVQQPTAAHFMSEAVVIGGEIGSQLRSAERIFDGTFSH</sequence>
<evidence type="ECO:0000313" key="2">
    <source>
        <dbReference type="Proteomes" id="UP000324797"/>
    </source>
</evidence>
<name>A0A5S4Y959_9BRAD</name>
<comment type="caution">
    <text evidence="1">The sequence shown here is derived from an EMBL/GenBank/DDBJ whole genome shotgun (WGS) entry which is preliminary data.</text>
</comment>
<dbReference type="Proteomes" id="UP000324797">
    <property type="component" value="Unassembled WGS sequence"/>
</dbReference>
<protein>
    <submittedName>
        <fullName evidence="1">Uncharacterized protein</fullName>
    </submittedName>
</protein>
<keyword evidence="2" id="KW-1185">Reference proteome</keyword>
<proteinExistence type="predicted"/>
<dbReference type="AlphaFoldDB" id="A0A5S4Y959"/>
<dbReference type="RefSeq" id="WP_148745656.1">
    <property type="nucleotide sequence ID" value="NZ_VSTH01000233.1"/>
</dbReference>
<dbReference type="EMBL" id="VSTH01000233">
    <property type="protein sequence ID" value="TYO60971.1"/>
    <property type="molecule type" value="Genomic_DNA"/>
</dbReference>
<accession>A0A5S4Y959</accession>
<evidence type="ECO:0000313" key="1">
    <source>
        <dbReference type="EMBL" id="TYO60971.1"/>
    </source>
</evidence>
<reference evidence="1 2" key="1">
    <citation type="submission" date="2019-08" db="EMBL/GenBank/DDBJ databases">
        <title>Bradyrhizobium hipponensis sp. nov., a rhizobium isolated from a Lupinus angustifolius root nodule in Tunisia.</title>
        <authorList>
            <person name="Off K."/>
            <person name="Rejili M."/>
            <person name="Mars M."/>
            <person name="Brachmann A."/>
            <person name="Marin M."/>
        </authorList>
    </citation>
    <scope>NUCLEOTIDE SEQUENCE [LARGE SCALE GENOMIC DNA]</scope>
    <source>
        <strain evidence="2">aSej3</strain>
    </source>
</reference>
<gene>
    <name evidence="1" type="ORF">FXV83_40690</name>
</gene>